<evidence type="ECO:0000256" key="2">
    <source>
        <dbReference type="ARBA" id="ARBA00004496"/>
    </source>
</evidence>
<evidence type="ECO:0000256" key="1">
    <source>
        <dbReference type="ARBA" id="ARBA00004123"/>
    </source>
</evidence>
<evidence type="ECO:0000256" key="9">
    <source>
        <dbReference type="ARBA" id="ARBA00023242"/>
    </source>
</evidence>
<reference evidence="10" key="1">
    <citation type="submission" date="2012-05" db="EMBL/GenBank/DDBJ databases">
        <authorList>
            <person name="Krishnakumar V."/>
            <person name="Cheung F."/>
            <person name="Xiao Y."/>
            <person name="Chan A."/>
            <person name="Moskal W.A."/>
            <person name="Town C.D."/>
        </authorList>
    </citation>
    <scope>NUCLEOTIDE SEQUENCE</scope>
</reference>
<keyword evidence="7" id="KW-0943">RNA-mediated gene silencing</keyword>
<evidence type="ECO:0000256" key="7">
    <source>
        <dbReference type="ARBA" id="ARBA00023158"/>
    </source>
</evidence>
<accession>I3S532</accession>
<dbReference type="GO" id="GO:0005737">
    <property type="term" value="C:cytoplasm"/>
    <property type="evidence" value="ECO:0007669"/>
    <property type="project" value="UniProtKB-SubCell"/>
</dbReference>
<dbReference type="PANTHER" id="PTHR15975">
    <property type="entry name" value="CCR4-NOT TRANSCRIPTION COMPLEX SUBUNIT 11"/>
    <property type="match status" value="1"/>
</dbReference>
<sequence>MVNAFQLVGVNPNDYPELMWDNGMCVDTSRGAAVRDLIAKAQKGALAPVQQEQFLLELARDPKVVYHCGLTPRKLPELVENNPLIAVEILTNLIKSPDISEYFTVLVNMDMSLHSMEVVNRLTTAVELPSEFIHMYITNCISSCVNIKDKYMQNRLVRLVCVFLQSLIRNNIINVKDLFIEVQAFCIEFSRIREAAALFRLLKSLE</sequence>
<keyword evidence="9" id="KW-0539">Nucleus</keyword>
<proteinExistence type="evidence at transcript level"/>
<comment type="subcellular location">
    <subcellularLocation>
        <location evidence="2">Cytoplasm</location>
    </subcellularLocation>
    <subcellularLocation>
        <location evidence="1">Nucleus</location>
    </subcellularLocation>
</comment>
<evidence type="ECO:0000256" key="8">
    <source>
        <dbReference type="ARBA" id="ARBA00023163"/>
    </source>
</evidence>
<name>I3S532_MEDTR</name>
<evidence type="ECO:0000256" key="4">
    <source>
        <dbReference type="ARBA" id="ARBA00014872"/>
    </source>
</evidence>
<protein>
    <recommendedName>
        <fullName evidence="4">CCR4-NOT transcription complex subunit 11</fullName>
    </recommendedName>
</protein>
<dbReference type="EMBL" id="BT135579">
    <property type="protein sequence ID" value="AFK35374.1"/>
    <property type="molecule type" value="mRNA"/>
</dbReference>
<keyword evidence="6" id="KW-0805">Transcription regulation</keyword>
<dbReference type="Pfam" id="PF10155">
    <property type="entry name" value="CNOT11"/>
    <property type="match status" value="1"/>
</dbReference>
<dbReference type="InterPro" id="IPR019312">
    <property type="entry name" value="CNOT11"/>
</dbReference>
<dbReference type="GO" id="GO:0031047">
    <property type="term" value="P:regulatory ncRNA-mediated gene silencing"/>
    <property type="evidence" value="ECO:0007669"/>
    <property type="project" value="UniProtKB-KW"/>
</dbReference>
<keyword evidence="8" id="KW-0804">Transcription</keyword>
<dbReference type="PANTHER" id="PTHR15975:SF0">
    <property type="entry name" value="CCR4-NOT TRANSCRIPTION COMPLEX SUBUNIT 11"/>
    <property type="match status" value="1"/>
</dbReference>
<organism evidence="10">
    <name type="scientific">Medicago truncatula</name>
    <name type="common">Barrel medic</name>
    <name type="synonym">Medicago tribuloides</name>
    <dbReference type="NCBI Taxonomy" id="3880"/>
    <lineage>
        <taxon>Eukaryota</taxon>
        <taxon>Viridiplantae</taxon>
        <taxon>Streptophyta</taxon>
        <taxon>Embryophyta</taxon>
        <taxon>Tracheophyta</taxon>
        <taxon>Spermatophyta</taxon>
        <taxon>Magnoliopsida</taxon>
        <taxon>eudicotyledons</taxon>
        <taxon>Gunneridae</taxon>
        <taxon>Pentapetalae</taxon>
        <taxon>rosids</taxon>
        <taxon>fabids</taxon>
        <taxon>Fabales</taxon>
        <taxon>Fabaceae</taxon>
        <taxon>Papilionoideae</taxon>
        <taxon>50 kb inversion clade</taxon>
        <taxon>NPAAA clade</taxon>
        <taxon>Hologalegina</taxon>
        <taxon>IRL clade</taxon>
        <taxon>Trifolieae</taxon>
        <taxon>Medicago</taxon>
    </lineage>
</organism>
<evidence type="ECO:0000256" key="3">
    <source>
        <dbReference type="ARBA" id="ARBA00008030"/>
    </source>
</evidence>
<evidence type="ECO:0000256" key="6">
    <source>
        <dbReference type="ARBA" id="ARBA00023015"/>
    </source>
</evidence>
<dbReference type="GO" id="GO:0030014">
    <property type="term" value="C:CCR4-NOT complex"/>
    <property type="evidence" value="ECO:0007669"/>
    <property type="project" value="InterPro"/>
</dbReference>
<evidence type="ECO:0000313" key="10">
    <source>
        <dbReference type="EMBL" id="AFK35374.1"/>
    </source>
</evidence>
<dbReference type="AlphaFoldDB" id="I3S532"/>
<evidence type="ECO:0000256" key="5">
    <source>
        <dbReference type="ARBA" id="ARBA00022490"/>
    </source>
</evidence>
<keyword evidence="5" id="KW-0963">Cytoplasm</keyword>
<dbReference type="GO" id="GO:0005634">
    <property type="term" value="C:nucleus"/>
    <property type="evidence" value="ECO:0007669"/>
    <property type="project" value="UniProtKB-SubCell"/>
</dbReference>
<comment type="similarity">
    <text evidence="3">Belongs to the CNOT11 family.</text>
</comment>